<protein>
    <recommendedName>
        <fullName evidence="8">Zn(2)-C6 fungal-type domain-containing protein</fullName>
    </recommendedName>
</protein>
<comment type="caution">
    <text evidence="9">The sequence shown here is derived from an EMBL/GenBank/DDBJ whole genome shotgun (WGS) entry which is preliminary data.</text>
</comment>
<name>A0ABP0BXF7_9PEZI</name>
<keyword evidence="6" id="KW-0539">Nucleus</keyword>
<dbReference type="InterPro" id="IPR001138">
    <property type="entry name" value="Zn2Cys6_DnaBD"/>
</dbReference>
<evidence type="ECO:0000259" key="8">
    <source>
        <dbReference type="PROSITE" id="PS50048"/>
    </source>
</evidence>
<feature type="compositionally biased region" description="Polar residues" evidence="7">
    <location>
        <begin position="723"/>
        <end position="735"/>
    </location>
</feature>
<feature type="compositionally biased region" description="Low complexity" evidence="7">
    <location>
        <begin position="137"/>
        <end position="153"/>
    </location>
</feature>
<feature type="compositionally biased region" description="Pro residues" evidence="7">
    <location>
        <begin position="97"/>
        <end position="114"/>
    </location>
</feature>
<dbReference type="InterPro" id="IPR036864">
    <property type="entry name" value="Zn2-C6_fun-type_DNA-bd_sf"/>
</dbReference>
<sequence length="891" mass="99009">METATKKPARGAANGTGRTRAYYGYSRNGCARCKQQRVRCDEQHPECDRCVRVGIPCPGYEQKLRWSAKHEVFRPDQGQKKQQARRKQAEKADAPAPAAPKMPSPTNVPQPMPAPEFSVFQQQSAQPQAQPQPQPQPQQHITTPRSFPSPSSTEGIQQQPLPSPMGTGTSATSPATQFTPNTGSPEPETILPQTNPMDDDHANHPRNPSWSNVFDQFATPMPDLTDFYMGMNNPFAAAQKVLDGGAMFHSNMMATAGLDGSWASGLSAGASMAMPNLMPTSQPDGTSPPSMATDHSDDVEYIPRNDFPRHASMNPSMGGFMPVQNDGMDMLPRGGRWTPRLQNHQHLSIETSLRQQIMTGMQTSQDSDDSSSEATFNSGAAINKNLVSPASETLQLVSLPARQSSPSLSTVSLNDFSTVLVEFYFKVTAQVYSCYDSRMNPFRSAVVRTWSSSRIIYCTLQSMAAASLIRDFPEVAPIGRQLRQEAADLLAKTTNWDINSMLAILMLGGTSSWHNPRDLGLPFFNQIASCLATAPRSAFGEGGGHRSYRFFRESMLYWEMLLAFVADNDAISTVPEERPETAEGTMGPESMPEPRVPHPWTGFCAETQLAVLKVGRLIRRQRKFDYAHRFASMAHINQLKKDMATARELEERLINVSHPSEQSVQDTEDRNTPVWHLLTLAEIIRDTGLVQLYHVFPDLLTARLRRERRGEHGDYSHLGASFQDDQSTANEPEITQQERSKWLTSYTLRSLDKMKTIPIESGTRDFQPFLLVALCSELRINKKRRRDPQRNAAAGMGANLPLHTLLNLDMETVEVTRARGFIHSRLTAFLHALPPKPILACLDIVKQTWVDMDLQAEARAKSAADGLSMDGEADVYWMDVMIQNGLETIMA</sequence>
<feature type="region of interest" description="Disordered" evidence="7">
    <location>
        <begin position="714"/>
        <end position="736"/>
    </location>
</feature>
<evidence type="ECO:0000256" key="2">
    <source>
        <dbReference type="ARBA" id="ARBA00022833"/>
    </source>
</evidence>
<reference evidence="9 10" key="1">
    <citation type="submission" date="2024-01" db="EMBL/GenBank/DDBJ databases">
        <authorList>
            <person name="Allen C."/>
            <person name="Tagirdzhanova G."/>
        </authorList>
    </citation>
    <scope>NUCLEOTIDE SEQUENCE [LARGE SCALE GENOMIC DNA]</scope>
</reference>
<keyword evidence="4" id="KW-0238">DNA-binding</keyword>
<feature type="region of interest" description="Disordered" evidence="7">
    <location>
        <begin position="68"/>
        <end position="214"/>
    </location>
</feature>
<dbReference type="PANTHER" id="PTHR37534:SF11">
    <property type="entry name" value="ZN(II)2CYS6 TRANSCRIPTION FACTOR (EUROFUNG)"/>
    <property type="match status" value="1"/>
</dbReference>
<feature type="region of interest" description="Disordered" evidence="7">
    <location>
        <begin position="574"/>
        <end position="594"/>
    </location>
</feature>
<feature type="region of interest" description="Disordered" evidence="7">
    <location>
        <begin position="1"/>
        <end position="23"/>
    </location>
</feature>
<accession>A0ABP0BXF7</accession>
<dbReference type="PANTHER" id="PTHR37534">
    <property type="entry name" value="TRANSCRIPTIONAL ACTIVATOR PROTEIN UGA3"/>
    <property type="match status" value="1"/>
</dbReference>
<evidence type="ECO:0000256" key="3">
    <source>
        <dbReference type="ARBA" id="ARBA00023015"/>
    </source>
</evidence>
<proteinExistence type="predicted"/>
<keyword evidence="3" id="KW-0805">Transcription regulation</keyword>
<keyword evidence="2" id="KW-0862">Zinc</keyword>
<evidence type="ECO:0000256" key="7">
    <source>
        <dbReference type="SAM" id="MobiDB-lite"/>
    </source>
</evidence>
<dbReference type="CDD" id="cd00067">
    <property type="entry name" value="GAL4"/>
    <property type="match status" value="1"/>
</dbReference>
<gene>
    <name evidence="9" type="ORF">SBRCBS47491_005522</name>
</gene>
<evidence type="ECO:0000313" key="10">
    <source>
        <dbReference type="Proteomes" id="UP001642406"/>
    </source>
</evidence>
<feature type="compositionally biased region" description="Basic and acidic residues" evidence="7">
    <location>
        <begin position="68"/>
        <end position="79"/>
    </location>
</feature>
<feature type="compositionally biased region" description="Polar residues" evidence="7">
    <location>
        <begin position="154"/>
        <end position="184"/>
    </location>
</feature>
<dbReference type="Proteomes" id="UP001642406">
    <property type="component" value="Unassembled WGS sequence"/>
</dbReference>
<dbReference type="SMART" id="SM00066">
    <property type="entry name" value="GAL4"/>
    <property type="match status" value="1"/>
</dbReference>
<dbReference type="InterPro" id="IPR021858">
    <property type="entry name" value="Fun_TF"/>
</dbReference>
<evidence type="ECO:0000256" key="6">
    <source>
        <dbReference type="ARBA" id="ARBA00023242"/>
    </source>
</evidence>
<evidence type="ECO:0000256" key="4">
    <source>
        <dbReference type="ARBA" id="ARBA00023125"/>
    </source>
</evidence>
<feature type="compositionally biased region" description="Polar residues" evidence="7">
    <location>
        <begin position="278"/>
        <end position="290"/>
    </location>
</feature>
<keyword evidence="10" id="KW-1185">Reference proteome</keyword>
<dbReference type="Pfam" id="PF00172">
    <property type="entry name" value="Zn_clus"/>
    <property type="match status" value="1"/>
</dbReference>
<dbReference type="EMBL" id="CAWUHC010000048">
    <property type="protein sequence ID" value="CAK7224359.1"/>
    <property type="molecule type" value="Genomic_DNA"/>
</dbReference>
<dbReference type="PROSITE" id="PS00463">
    <property type="entry name" value="ZN2_CY6_FUNGAL_1"/>
    <property type="match status" value="1"/>
</dbReference>
<keyword evidence="5" id="KW-0804">Transcription</keyword>
<evidence type="ECO:0000256" key="5">
    <source>
        <dbReference type="ARBA" id="ARBA00023163"/>
    </source>
</evidence>
<organism evidence="9 10">
    <name type="scientific">Sporothrix bragantina</name>
    <dbReference type="NCBI Taxonomy" id="671064"/>
    <lineage>
        <taxon>Eukaryota</taxon>
        <taxon>Fungi</taxon>
        <taxon>Dikarya</taxon>
        <taxon>Ascomycota</taxon>
        <taxon>Pezizomycotina</taxon>
        <taxon>Sordariomycetes</taxon>
        <taxon>Sordariomycetidae</taxon>
        <taxon>Ophiostomatales</taxon>
        <taxon>Ophiostomataceae</taxon>
        <taxon>Sporothrix</taxon>
    </lineage>
</organism>
<dbReference type="Gene3D" id="4.10.240.10">
    <property type="entry name" value="Zn(2)-C6 fungal-type DNA-binding domain"/>
    <property type="match status" value="1"/>
</dbReference>
<dbReference type="PROSITE" id="PS50048">
    <property type="entry name" value="ZN2_CY6_FUNGAL_2"/>
    <property type="match status" value="1"/>
</dbReference>
<comment type="subcellular location">
    <subcellularLocation>
        <location evidence="1">Nucleus</location>
    </subcellularLocation>
</comment>
<feature type="domain" description="Zn(2)-C6 fungal-type" evidence="8">
    <location>
        <begin position="29"/>
        <end position="57"/>
    </location>
</feature>
<feature type="region of interest" description="Disordered" evidence="7">
    <location>
        <begin position="273"/>
        <end position="294"/>
    </location>
</feature>
<evidence type="ECO:0000313" key="9">
    <source>
        <dbReference type="EMBL" id="CAK7224359.1"/>
    </source>
</evidence>
<dbReference type="Pfam" id="PF11951">
    <property type="entry name" value="Fungal_trans_2"/>
    <property type="match status" value="1"/>
</dbReference>
<dbReference type="SUPFAM" id="SSF57701">
    <property type="entry name" value="Zn2/Cys6 DNA-binding domain"/>
    <property type="match status" value="1"/>
</dbReference>
<evidence type="ECO:0000256" key="1">
    <source>
        <dbReference type="ARBA" id="ARBA00004123"/>
    </source>
</evidence>